<evidence type="ECO:0000259" key="3">
    <source>
        <dbReference type="PROSITE" id="PS50887"/>
    </source>
</evidence>
<dbReference type="EMBL" id="OU912926">
    <property type="protein sequence ID" value="CAG9931697.1"/>
    <property type="molecule type" value="Genomic_DNA"/>
</dbReference>
<dbReference type="Gene3D" id="3.20.20.450">
    <property type="entry name" value="EAL domain"/>
    <property type="match status" value="1"/>
</dbReference>
<dbReference type="SUPFAM" id="SSF55073">
    <property type="entry name" value="Nucleotide cyclase"/>
    <property type="match status" value="1"/>
</dbReference>
<dbReference type="InterPro" id="IPR000700">
    <property type="entry name" value="PAS-assoc_C"/>
</dbReference>
<dbReference type="Gene3D" id="3.30.70.270">
    <property type="match status" value="1"/>
</dbReference>
<name>A0ABN8AJF0_9PROT</name>
<dbReference type="PROSITE" id="PS50113">
    <property type="entry name" value="PAC"/>
    <property type="match status" value="1"/>
</dbReference>
<dbReference type="SUPFAM" id="SSF55785">
    <property type="entry name" value="PYP-like sensor domain (PAS domain)"/>
    <property type="match status" value="1"/>
</dbReference>
<evidence type="ECO:0000313" key="4">
    <source>
        <dbReference type="EMBL" id="CAG9931697.1"/>
    </source>
</evidence>
<dbReference type="InterPro" id="IPR000160">
    <property type="entry name" value="GGDEF_dom"/>
</dbReference>
<dbReference type="PANTHER" id="PTHR44757">
    <property type="entry name" value="DIGUANYLATE CYCLASE DGCP"/>
    <property type="match status" value="1"/>
</dbReference>
<dbReference type="CDD" id="cd00130">
    <property type="entry name" value="PAS"/>
    <property type="match status" value="1"/>
</dbReference>
<dbReference type="Pfam" id="PF00563">
    <property type="entry name" value="EAL"/>
    <property type="match status" value="1"/>
</dbReference>
<keyword evidence="5" id="KW-1185">Reference proteome</keyword>
<dbReference type="InterPro" id="IPR001633">
    <property type="entry name" value="EAL_dom"/>
</dbReference>
<dbReference type="InterPro" id="IPR029787">
    <property type="entry name" value="Nucleotide_cyclase"/>
</dbReference>
<feature type="domain" description="PAC" evidence="1">
    <location>
        <begin position="61"/>
        <end position="115"/>
    </location>
</feature>
<dbReference type="SMART" id="SM00052">
    <property type="entry name" value="EAL"/>
    <property type="match status" value="1"/>
</dbReference>
<proteinExistence type="predicted"/>
<feature type="domain" description="EAL" evidence="2">
    <location>
        <begin position="294"/>
        <end position="421"/>
    </location>
</feature>
<dbReference type="Proteomes" id="UP000839052">
    <property type="component" value="Chromosome"/>
</dbReference>
<dbReference type="RefSeq" id="WP_275584241.1">
    <property type="nucleotide sequence ID" value="NZ_OU912926.1"/>
</dbReference>
<dbReference type="NCBIfam" id="TIGR00254">
    <property type="entry name" value="GGDEF"/>
    <property type="match status" value="1"/>
</dbReference>
<dbReference type="CDD" id="cd01949">
    <property type="entry name" value="GGDEF"/>
    <property type="match status" value="1"/>
</dbReference>
<dbReference type="EC" id="2.7.7.65" evidence="4"/>
<reference evidence="4 5" key="1">
    <citation type="submission" date="2021-10" db="EMBL/GenBank/DDBJ databases">
        <authorList>
            <person name="Koch H."/>
        </authorList>
    </citation>
    <scope>NUCLEOTIDE SEQUENCE [LARGE SCALE GENOMIC DNA]</scope>
    <source>
        <strain evidence="4">6680</strain>
    </source>
</reference>
<dbReference type="InterPro" id="IPR000014">
    <property type="entry name" value="PAS"/>
</dbReference>
<feature type="domain" description="GGDEF" evidence="3">
    <location>
        <begin position="147"/>
        <end position="285"/>
    </location>
</feature>
<dbReference type="InterPro" id="IPR035919">
    <property type="entry name" value="EAL_sf"/>
</dbReference>
<dbReference type="Gene3D" id="3.30.450.20">
    <property type="entry name" value="PAS domain"/>
    <property type="match status" value="1"/>
</dbReference>
<dbReference type="Pfam" id="PF00990">
    <property type="entry name" value="GGDEF"/>
    <property type="match status" value="1"/>
</dbReference>
<keyword evidence="4" id="KW-0808">Transferase</keyword>
<organism evidence="4 5">
    <name type="scientific">Candidatus Nitrotoga arctica</name>
    <dbReference type="NCBI Taxonomy" id="453162"/>
    <lineage>
        <taxon>Bacteria</taxon>
        <taxon>Pseudomonadati</taxon>
        <taxon>Pseudomonadota</taxon>
        <taxon>Betaproteobacteria</taxon>
        <taxon>Nitrosomonadales</taxon>
        <taxon>Gallionellaceae</taxon>
        <taxon>Candidatus Nitrotoga</taxon>
    </lineage>
</organism>
<dbReference type="CDD" id="cd01948">
    <property type="entry name" value="EAL"/>
    <property type="match status" value="1"/>
</dbReference>
<dbReference type="GO" id="GO:0052621">
    <property type="term" value="F:diguanylate cyclase activity"/>
    <property type="evidence" value="ECO:0007669"/>
    <property type="project" value="UniProtKB-EC"/>
</dbReference>
<dbReference type="SUPFAM" id="SSF141868">
    <property type="entry name" value="EAL domain-like"/>
    <property type="match status" value="1"/>
</dbReference>
<dbReference type="InterPro" id="IPR052155">
    <property type="entry name" value="Biofilm_reg_signaling"/>
</dbReference>
<gene>
    <name evidence="4" type="ORF">NTG6680_0444</name>
</gene>
<dbReference type="NCBIfam" id="TIGR00229">
    <property type="entry name" value="sensory_box"/>
    <property type="match status" value="1"/>
</dbReference>
<evidence type="ECO:0000259" key="2">
    <source>
        <dbReference type="PROSITE" id="PS50883"/>
    </source>
</evidence>
<evidence type="ECO:0000313" key="5">
    <source>
        <dbReference type="Proteomes" id="UP000839052"/>
    </source>
</evidence>
<dbReference type="SMART" id="SM00267">
    <property type="entry name" value="GGDEF"/>
    <property type="match status" value="1"/>
</dbReference>
<dbReference type="Pfam" id="PF13426">
    <property type="entry name" value="PAS_9"/>
    <property type="match status" value="1"/>
</dbReference>
<dbReference type="PANTHER" id="PTHR44757:SF2">
    <property type="entry name" value="BIOFILM ARCHITECTURE MAINTENANCE PROTEIN MBAA"/>
    <property type="match status" value="1"/>
</dbReference>
<sequence length="421" mass="47442">MQATLFSTNQLGFSTIFIVIAENCRGYSTEEAVGRTPAILSSGQHDKDFYQRMWATLNEQKYWQGKMWNKRKNGKIYADWLTISAVTADDGHITHYVGTFSDITSNPESSAEIHRLAYYDSLTHLPNRRMLFDRLRQALAASSRNKHYGALLFLDLDNFKTLNDTYGHSIGDLLLVEIAQRLTANVREGDTEARLGGDEFVLMLENLSENTQEAVIQAGLIGEKIRDTVALPYIVQGLELWCTASIGVSLFYGHESSVDDLLKHSDFAMYHAKNEGRNGIRFFDPEMQATLVERSALESDLRHALERGQLRLYYQIQVNNERRAIGAEALLRWVHPERGLILPEQFIPLAEKTGLIVPIGLWVLQTACAQLRDWSTNPATSSLLLALNASALELRQPDFVEQVRQALSTTGINPALLKIEL</sequence>
<dbReference type="InterPro" id="IPR043128">
    <property type="entry name" value="Rev_trsase/Diguanyl_cyclase"/>
</dbReference>
<dbReference type="PROSITE" id="PS50883">
    <property type="entry name" value="EAL"/>
    <property type="match status" value="1"/>
</dbReference>
<dbReference type="InterPro" id="IPR035965">
    <property type="entry name" value="PAS-like_dom_sf"/>
</dbReference>
<evidence type="ECO:0000259" key="1">
    <source>
        <dbReference type="PROSITE" id="PS50113"/>
    </source>
</evidence>
<dbReference type="PROSITE" id="PS50887">
    <property type="entry name" value="GGDEF"/>
    <property type="match status" value="1"/>
</dbReference>
<protein>
    <submittedName>
        <fullName evidence="4">Diguanylate cyclase</fullName>
        <ecNumber evidence="4">2.7.7.65</ecNumber>
    </submittedName>
</protein>
<accession>A0ABN8AJF0</accession>
<keyword evidence="4" id="KW-0548">Nucleotidyltransferase</keyword>